<reference evidence="3 4" key="1">
    <citation type="submission" date="2020-08" db="EMBL/GenBank/DDBJ databases">
        <title>Genome public.</title>
        <authorList>
            <person name="Liu C."/>
            <person name="Sun Q."/>
        </authorList>
    </citation>
    <scope>NUCLEOTIDE SEQUENCE [LARGE SCALE GENOMIC DNA]</scope>
    <source>
        <strain evidence="3 4">NSJ-46</strain>
    </source>
</reference>
<dbReference type="Proteomes" id="UP000657421">
    <property type="component" value="Unassembled WGS sequence"/>
</dbReference>
<dbReference type="Gene3D" id="3.30.70.270">
    <property type="match status" value="1"/>
</dbReference>
<accession>A0ABR7NA56</accession>
<dbReference type="InterPro" id="IPR050469">
    <property type="entry name" value="Diguanylate_Cyclase"/>
</dbReference>
<evidence type="ECO:0000313" key="4">
    <source>
        <dbReference type="Proteomes" id="UP000657421"/>
    </source>
</evidence>
<proteinExistence type="predicted"/>
<organism evidence="3 4">
    <name type="scientific">Jingyaoa shaoxingensis</name>
    <dbReference type="NCBI Taxonomy" id="2763671"/>
    <lineage>
        <taxon>Bacteria</taxon>
        <taxon>Bacillati</taxon>
        <taxon>Bacillota</taxon>
        <taxon>Clostridia</taxon>
        <taxon>Lachnospirales</taxon>
        <taxon>Lachnospiraceae</taxon>
        <taxon>Jingyaoa</taxon>
    </lineage>
</organism>
<dbReference type="RefSeq" id="WP_249308410.1">
    <property type="nucleotide sequence ID" value="NZ_JACRSZ010000008.1"/>
</dbReference>
<keyword evidence="1" id="KW-0812">Transmembrane</keyword>
<dbReference type="InterPro" id="IPR000160">
    <property type="entry name" value="GGDEF_dom"/>
</dbReference>
<dbReference type="PANTHER" id="PTHR45138:SF9">
    <property type="entry name" value="DIGUANYLATE CYCLASE DGCM-RELATED"/>
    <property type="match status" value="1"/>
</dbReference>
<evidence type="ECO:0000313" key="3">
    <source>
        <dbReference type="EMBL" id="MBC8573289.1"/>
    </source>
</evidence>
<protein>
    <submittedName>
        <fullName evidence="3">GGDEF domain-containing protein</fullName>
    </submittedName>
</protein>
<name>A0ABR7NA56_9FIRM</name>
<keyword evidence="1" id="KW-1133">Transmembrane helix</keyword>
<sequence>MKKKKLAFLAFVIIAVALLLEAGILKSVNDSNTYQMSEVLLDRVITVLNKNDENEKGLIESLKDDYIIRAKAASYIIDAKPTAEHDVEELQKIAKLISVDEIHLIDKNGYIYSGSMPKYYGYNFDSGEQMSYFKPMLTDKDLTMCQDVTPNTAEKKEMMYAITWNEAGTRMIQIGIEPTRLLQELKQNEISNVVSAMPLYKGIEIFVADAGTKIVKGATDRTWIGEVLDDLGIATDRVNDSKTVTFHTKVNGKLCRCFLCLDDTYIIAVTMESSFYLRNNIYAVFIVGIYLVLASCCMVYMLSRVLKEKYEKEKLIYTSNTDELTKCFNRHAYETAIHSLDLHKEWIYISMDINGLKHVNDSLGHAAGDELICAAADCMKSCFQNYGNVYRIGGDEFVIIITEKTDVLPNLITNFDQKSAKWRGELVDSMSVSYGYVFSSEKEWNGIYDIAKAADARMYKSKSCYYRKSGIDRRR</sequence>
<dbReference type="SMART" id="SM00267">
    <property type="entry name" value="GGDEF"/>
    <property type="match status" value="1"/>
</dbReference>
<dbReference type="EMBL" id="JACRSZ010000008">
    <property type="protein sequence ID" value="MBC8573289.1"/>
    <property type="molecule type" value="Genomic_DNA"/>
</dbReference>
<dbReference type="SUPFAM" id="SSF55073">
    <property type="entry name" value="Nucleotide cyclase"/>
    <property type="match status" value="1"/>
</dbReference>
<dbReference type="PANTHER" id="PTHR45138">
    <property type="entry name" value="REGULATORY COMPONENTS OF SENSORY TRANSDUCTION SYSTEM"/>
    <property type="match status" value="1"/>
</dbReference>
<feature type="domain" description="GGDEF" evidence="2">
    <location>
        <begin position="344"/>
        <end position="475"/>
    </location>
</feature>
<keyword evidence="1" id="KW-0472">Membrane</keyword>
<dbReference type="Pfam" id="PF00990">
    <property type="entry name" value="GGDEF"/>
    <property type="match status" value="1"/>
</dbReference>
<evidence type="ECO:0000256" key="1">
    <source>
        <dbReference type="SAM" id="Phobius"/>
    </source>
</evidence>
<dbReference type="CDD" id="cd01949">
    <property type="entry name" value="GGDEF"/>
    <property type="match status" value="1"/>
</dbReference>
<dbReference type="InterPro" id="IPR043128">
    <property type="entry name" value="Rev_trsase/Diguanyl_cyclase"/>
</dbReference>
<dbReference type="InterPro" id="IPR029787">
    <property type="entry name" value="Nucleotide_cyclase"/>
</dbReference>
<comment type="caution">
    <text evidence="3">The sequence shown here is derived from an EMBL/GenBank/DDBJ whole genome shotgun (WGS) entry which is preliminary data.</text>
</comment>
<feature type="transmembrane region" description="Helical" evidence="1">
    <location>
        <begin position="281"/>
        <end position="302"/>
    </location>
</feature>
<gene>
    <name evidence="3" type="ORF">H8716_09360</name>
</gene>
<evidence type="ECO:0000259" key="2">
    <source>
        <dbReference type="PROSITE" id="PS50887"/>
    </source>
</evidence>
<dbReference type="NCBIfam" id="TIGR00254">
    <property type="entry name" value="GGDEF"/>
    <property type="match status" value="1"/>
</dbReference>
<keyword evidence="4" id="KW-1185">Reference proteome</keyword>
<dbReference type="PROSITE" id="PS50887">
    <property type="entry name" value="GGDEF"/>
    <property type="match status" value="1"/>
</dbReference>